<keyword evidence="6 31" id="KW-0732">Signal</keyword>
<evidence type="ECO:0000256" key="4">
    <source>
        <dbReference type="ARBA" id="ARBA00022487"/>
    </source>
</evidence>
<dbReference type="InterPro" id="IPR029058">
    <property type="entry name" value="AB_hydrolase_fold"/>
</dbReference>
<comment type="catalytic activity">
    <reaction evidence="27">
        <text>an acetyl ester + H2O = an aliphatic alcohol + acetate + H(+)</text>
        <dbReference type="Rhea" id="RHEA:12957"/>
        <dbReference type="ChEBI" id="CHEBI:2571"/>
        <dbReference type="ChEBI" id="CHEBI:15377"/>
        <dbReference type="ChEBI" id="CHEBI:15378"/>
        <dbReference type="ChEBI" id="CHEBI:30089"/>
        <dbReference type="ChEBI" id="CHEBI:47622"/>
        <dbReference type="EC" id="3.1.1.6"/>
    </reaction>
    <physiologicalReaction direction="left-to-right" evidence="27">
        <dbReference type="Rhea" id="RHEA:12958"/>
    </physiologicalReaction>
</comment>
<dbReference type="InterPro" id="IPR019826">
    <property type="entry name" value="Carboxylesterase_B_AS"/>
</dbReference>
<evidence type="ECO:0000256" key="2">
    <source>
        <dbReference type="ARBA" id="ARBA00004613"/>
    </source>
</evidence>
<evidence type="ECO:0000256" key="9">
    <source>
        <dbReference type="ARBA" id="ARBA00023098"/>
    </source>
</evidence>
<evidence type="ECO:0000256" key="29">
    <source>
        <dbReference type="ARBA" id="ARBA00053019"/>
    </source>
</evidence>
<evidence type="ECO:0000256" key="7">
    <source>
        <dbReference type="ARBA" id="ARBA00022801"/>
    </source>
</evidence>
<evidence type="ECO:0000256" key="3">
    <source>
        <dbReference type="ARBA" id="ARBA00005964"/>
    </source>
</evidence>
<evidence type="ECO:0000313" key="33">
    <source>
        <dbReference type="EMBL" id="MBN3319451.1"/>
    </source>
</evidence>
<evidence type="ECO:0000256" key="5">
    <source>
        <dbReference type="ARBA" id="ARBA00022525"/>
    </source>
</evidence>
<comment type="catalytic activity">
    <reaction evidence="16">
        <text>cholesteryl (9Z-octadecenoate) + H2O = cholesterol + (9Z)-octadecenoate + H(+)</text>
        <dbReference type="Rhea" id="RHEA:33875"/>
        <dbReference type="ChEBI" id="CHEBI:15377"/>
        <dbReference type="ChEBI" id="CHEBI:15378"/>
        <dbReference type="ChEBI" id="CHEBI:16113"/>
        <dbReference type="ChEBI" id="CHEBI:30823"/>
        <dbReference type="ChEBI" id="CHEBI:46898"/>
    </reaction>
    <physiologicalReaction direction="left-to-right" evidence="16">
        <dbReference type="Rhea" id="RHEA:33876"/>
    </physiologicalReaction>
</comment>
<feature type="non-terminal residue" evidence="33">
    <location>
        <position position="558"/>
    </location>
</feature>
<dbReference type="FunFam" id="3.40.50.1820:FF:000100">
    <property type="entry name" value="Carboxylic ester hydrolase"/>
    <property type="match status" value="1"/>
</dbReference>
<evidence type="ECO:0000256" key="1">
    <source>
        <dbReference type="ARBA" id="ARBA00000923"/>
    </source>
</evidence>
<evidence type="ECO:0000256" key="14">
    <source>
        <dbReference type="ARBA" id="ARBA00047368"/>
    </source>
</evidence>
<comment type="catalytic activity">
    <reaction evidence="20">
        <text>12-(9Z-octadecenoyloxy)-octadecanoate + H2O = 12-hydroxyoctadecanoate + (9Z)-octadecenoate + H(+)</text>
        <dbReference type="Rhea" id="RHEA:52060"/>
        <dbReference type="ChEBI" id="CHEBI:15377"/>
        <dbReference type="ChEBI" id="CHEBI:15378"/>
        <dbReference type="ChEBI" id="CHEBI:30823"/>
        <dbReference type="ChEBI" id="CHEBI:84201"/>
        <dbReference type="ChEBI" id="CHEBI:136302"/>
    </reaction>
    <physiologicalReaction direction="left-to-right" evidence="20">
        <dbReference type="Rhea" id="RHEA:52061"/>
    </physiologicalReaction>
</comment>
<evidence type="ECO:0000256" key="19">
    <source>
        <dbReference type="ARBA" id="ARBA00048680"/>
    </source>
</evidence>
<dbReference type="EC" id="3.1.1.-" evidence="31"/>
<evidence type="ECO:0000256" key="28">
    <source>
        <dbReference type="ARBA" id="ARBA00052473"/>
    </source>
</evidence>
<gene>
    <name evidence="33" type="primary">Cel</name>
    <name evidence="33" type="ORF">GTO95_0006882</name>
</gene>
<dbReference type="CDD" id="cd00312">
    <property type="entry name" value="Esterase_lipase"/>
    <property type="match status" value="1"/>
</dbReference>
<dbReference type="PROSITE" id="PS00122">
    <property type="entry name" value="CARBOXYLESTERASE_B_1"/>
    <property type="match status" value="1"/>
</dbReference>
<evidence type="ECO:0000256" key="10">
    <source>
        <dbReference type="ARBA" id="ARBA00023157"/>
    </source>
</evidence>
<dbReference type="GO" id="GO:0016042">
    <property type="term" value="P:lipid catabolic process"/>
    <property type="evidence" value="ECO:0007669"/>
    <property type="project" value="UniProtKB-KW"/>
</dbReference>
<comment type="subcellular location">
    <subcellularLocation>
        <location evidence="2">Secreted</location>
    </subcellularLocation>
</comment>
<dbReference type="Gene3D" id="3.40.50.1820">
    <property type="entry name" value="alpha/beta hydrolase"/>
    <property type="match status" value="1"/>
</dbReference>
<dbReference type="InterPro" id="IPR019819">
    <property type="entry name" value="Carboxylesterase_B_CS"/>
</dbReference>
<comment type="similarity">
    <text evidence="3 31">Belongs to the type-B carboxylesterase/lipase family.</text>
</comment>
<protein>
    <recommendedName>
        <fullName evidence="31">Carboxylic ester hydrolase</fullName>
        <ecNumber evidence="31">3.1.1.-</ecNumber>
    </recommendedName>
</protein>
<comment type="catalytic activity">
    <reaction evidence="15">
        <text>13-octadecanoyloxy-octadecanoate + H2O = 13-hydroxy-octadecanoate + octadecanoate + H(+)</text>
        <dbReference type="Rhea" id="RHEA:52084"/>
        <dbReference type="ChEBI" id="CHEBI:15377"/>
        <dbReference type="ChEBI" id="CHEBI:15378"/>
        <dbReference type="ChEBI" id="CHEBI:25629"/>
        <dbReference type="ChEBI" id="CHEBI:136304"/>
        <dbReference type="ChEBI" id="CHEBI:136335"/>
    </reaction>
    <physiologicalReaction direction="left-to-right" evidence="15">
        <dbReference type="Rhea" id="RHEA:52085"/>
    </physiologicalReaction>
</comment>
<evidence type="ECO:0000256" key="16">
    <source>
        <dbReference type="ARBA" id="ARBA00047653"/>
    </source>
</evidence>
<keyword evidence="11" id="KW-0325">Glycoprotein</keyword>
<name>A0A8J7TE11_ATRSP</name>
<comment type="caution">
    <text evidence="33">The sequence shown here is derived from an EMBL/GenBank/DDBJ whole genome shotgun (WGS) entry which is preliminary data.</text>
</comment>
<evidence type="ECO:0000256" key="18">
    <source>
        <dbReference type="ARBA" id="ARBA00048386"/>
    </source>
</evidence>
<evidence type="ECO:0000256" key="13">
    <source>
        <dbReference type="ARBA" id="ARBA00033629"/>
    </source>
</evidence>
<dbReference type="InterPro" id="IPR002018">
    <property type="entry name" value="CarbesteraseB"/>
</dbReference>
<evidence type="ECO:0000256" key="15">
    <source>
        <dbReference type="ARBA" id="ARBA00047427"/>
    </source>
</evidence>
<dbReference type="PROSITE" id="PS00941">
    <property type="entry name" value="CARBOXYLESTERASE_B_2"/>
    <property type="match status" value="1"/>
</dbReference>
<keyword evidence="5" id="KW-0964">Secreted</keyword>
<evidence type="ECO:0000256" key="27">
    <source>
        <dbReference type="ARBA" id="ARBA00051791"/>
    </source>
</evidence>
<comment type="catalytic activity">
    <reaction evidence="23">
        <text>1,2,3-trioctanoylglycerol + H2O = dioctanoylglycerol + octanoate + H(+)</text>
        <dbReference type="Rhea" id="RHEA:47864"/>
        <dbReference type="ChEBI" id="CHEBI:15377"/>
        <dbReference type="ChEBI" id="CHEBI:15378"/>
        <dbReference type="ChEBI" id="CHEBI:25646"/>
        <dbReference type="ChEBI" id="CHEBI:76978"/>
        <dbReference type="ChEBI" id="CHEBI:88066"/>
    </reaction>
    <physiologicalReaction direction="left-to-right" evidence="23">
        <dbReference type="Rhea" id="RHEA:47865"/>
    </physiologicalReaction>
</comment>
<proteinExistence type="inferred from homology"/>
<dbReference type="EMBL" id="JAAWVO010044877">
    <property type="protein sequence ID" value="MBN3319451.1"/>
    <property type="molecule type" value="Genomic_DNA"/>
</dbReference>
<comment type="catalytic activity">
    <reaction evidence="28">
        <text>5-(9Z-hexadecenoyloxy)-octadecanoate + H2O = 5-hydroxy-octadecanoate + (9Z)-hexadecenoate + H(+)</text>
        <dbReference type="Rhea" id="RHEA:52092"/>
        <dbReference type="ChEBI" id="CHEBI:15377"/>
        <dbReference type="ChEBI" id="CHEBI:15378"/>
        <dbReference type="ChEBI" id="CHEBI:32372"/>
        <dbReference type="ChEBI" id="CHEBI:136369"/>
        <dbReference type="ChEBI" id="CHEBI:136370"/>
    </reaction>
    <physiologicalReaction direction="left-to-right" evidence="28">
        <dbReference type="Rhea" id="RHEA:52093"/>
    </physiologicalReaction>
</comment>
<evidence type="ECO:0000256" key="26">
    <source>
        <dbReference type="ARBA" id="ARBA00049428"/>
    </source>
</evidence>
<dbReference type="AlphaFoldDB" id="A0A8J7TE11"/>
<evidence type="ECO:0000259" key="32">
    <source>
        <dbReference type="Pfam" id="PF00135"/>
    </source>
</evidence>
<dbReference type="SUPFAM" id="SSF53474">
    <property type="entry name" value="alpha/beta-Hydrolases"/>
    <property type="match status" value="1"/>
</dbReference>
<evidence type="ECO:0000256" key="25">
    <source>
        <dbReference type="ARBA" id="ARBA00049322"/>
    </source>
</evidence>
<comment type="catalytic activity">
    <reaction evidence="12">
        <text>a triacylglycerol + H2O = a diacylglycerol + a fatty acid + H(+)</text>
        <dbReference type="Rhea" id="RHEA:12044"/>
        <dbReference type="ChEBI" id="CHEBI:15377"/>
        <dbReference type="ChEBI" id="CHEBI:15378"/>
        <dbReference type="ChEBI" id="CHEBI:17855"/>
        <dbReference type="ChEBI" id="CHEBI:18035"/>
        <dbReference type="ChEBI" id="CHEBI:28868"/>
        <dbReference type="EC" id="3.1.1.3"/>
    </reaction>
    <physiologicalReaction direction="left-to-right" evidence="12">
        <dbReference type="Rhea" id="RHEA:12045"/>
    </physiologicalReaction>
</comment>
<evidence type="ECO:0000256" key="23">
    <source>
        <dbReference type="ARBA" id="ARBA00049290"/>
    </source>
</evidence>
<evidence type="ECO:0000256" key="30">
    <source>
        <dbReference type="ARBA" id="ARBA00064516"/>
    </source>
</evidence>
<evidence type="ECO:0000256" key="21">
    <source>
        <dbReference type="ARBA" id="ARBA00048800"/>
    </source>
</evidence>
<evidence type="ECO:0000256" key="12">
    <source>
        <dbReference type="ARBA" id="ARBA00023369"/>
    </source>
</evidence>
<comment type="catalytic activity">
    <reaction evidence="24">
        <text>13-(9Z-octadecenoyloxy)-octadecanoate + H2O = 13-hydroxy-octadecanoate + (9Z)-octadecenoate + H(+)</text>
        <dbReference type="Rhea" id="RHEA:52064"/>
        <dbReference type="ChEBI" id="CHEBI:15377"/>
        <dbReference type="ChEBI" id="CHEBI:15378"/>
        <dbReference type="ChEBI" id="CHEBI:30823"/>
        <dbReference type="ChEBI" id="CHEBI:136303"/>
        <dbReference type="ChEBI" id="CHEBI:136304"/>
    </reaction>
    <physiologicalReaction direction="left-to-right" evidence="24">
        <dbReference type="Rhea" id="RHEA:52065"/>
    </physiologicalReaction>
</comment>
<comment type="catalytic activity">
    <reaction evidence="14">
        <text>12-hexadecanoyloxy-octadecanoate + H2O = 12-hydroxyoctadecanoate + hexadecanoate + H(+)</text>
        <dbReference type="Rhea" id="RHEA:52056"/>
        <dbReference type="ChEBI" id="CHEBI:7896"/>
        <dbReference type="ChEBI" id="CHEBI:15377"/>
        <dbReference type="ChEBI" id="CHEBI:15378"/>
        <dbReference type="ChEBI" id="CHEBI:83677"/>
        <dbReference type="ChEBI" id="CHEBI:84201"/>
    </reaction>
    <physiologicalReaction direction="left-to-right" evidence="14">
        <dbReference type="Rhea" id="RHEA:52057"/>
    </physiologicalReaction>
</comment>
<evidence type="ECO:0000256" key="11">
    <source>
        <dbReference type="ARBA" id="ARBA00023180"/>
    </source>
</evidence>
<comment type="catalytic activity">
    <reaction evidence="18">
        <text>1,2,3-tri-(9Z-octadecenoyl)-glycerol + H2O = di-(9Z)-octadecenoylglycerol + (9Z)-octadecenoate + H(+)</text>
        <dbReference type="Rhea" id="RHEA:38575"/>
        <dbReference type="ChEBI" id="CHEBI:15377"/>
        <dbReference type="ChEBI" id="CHEBI:15378"/>
        <dbReference type="ChEBI" id="CHEBI:30823"/>
        <dbReference type="ChEBI" id="CHEBI:53753"/>
        <dbReference type="ChEBI" id="CHEBI:75945"/>
    </reaction>
    <physiologicalReaction direction="left-to-right" evidence="18">
        <dbReference type="Rhea" id="RHEA:38576"/>
    </physiologicalReaction>
</comment>
<evidence type="ECO:0000256" key="8">
    <source>
        <dbReference type="ARBA" id="ARBA00022963"/>
    </source>
</evidence>
<keyword evidence="4" id="KW-0719">Serine esterase</keyword>
<evidence type="ECO:0000256" key="6">
    <source>
        <dbReference type="ARBA" id="ARBA00022729"/>
    </source>
</evidence>
<keyword evidence="9" id="KW-0443">Lipid metabolism</keyword>
<evidence type="ECO:0000256" key="22">
    <source>
        <dbReference type="ARBA" id="ARBA00049221"/>
    </source>
</evidence>
<keyword evidence="34" id="KW-1185">Reference proteome</keyword>
<comment type="catalytic activity">
    <reaction evidence="26">
        <text>12-(9Z-hexadecenoyloxy)-octadecanoate + H2O = 12-hydroxyoctadecanoate + (9Z)-hexadecenoate + H(+)</text>
        <dbReference type="Rhea" id="RHEA:52072"/>
        <dbReference type="ChEBI" id="CHEBI:15377"/>
        <dbReference type="ChEBI" id="CHEBI:15378"/>
        <dbReference type="ChEBI" id="CHEBI:32372"/>
        <dbReference type="ChEBI" id="CHEBI:84201"/>
        <dbReference type="ChEBI" id="CHEBI:136312"/>
    </reaction>
    <physiologicalReaction direction="left-to-right" evidence="26">
        <dbReference type="Rhea" id="RHEA:52073"/>
    </physiologicalReaction>
</comment>
<comment type="catalytic activity">
    <reaction evidence="19">
        <text>12-octadecanoyloxy-octadecanoate + H2O = 12-hydroxyoctadecanoate + octadecanoate + H(+)</text>
        <dbReference type="Rhea" id="RHEA:52080"/>
        <dbReference type="ChEBI" id="CHEBI:15377"/>
        <dbReference type="ChEBI" id="CHEBI:15378"/>
        <dbReference type="ChEBI" id="CHEBI:25629"/>
        <dbReference type="ChEBI" id="CHEBI:84201"/>
        <dbReference type="ChEBI" id="CHEBI:136330"/>
    </reaction>
    <physiologicalReaction direction="left-to-right" evidence="19">
        <dbReference type="Rhea" id="RHEA:52081"/>
    </physiologicalReaction>
</comment>
<dbReference type="Pfam" id="PF00135">
    <property type="entry name" value="COesterase"/>
    <property type="match status" value="1"/>
</dbReference>
<feature type="chain" id="PRO_5035337976" description="Carboxylic ester hydrolase" evidence="31">
    <location>
        <begin position="20"/>
        <end position="558"/>
    </location>
</feature>
<feature type="domain" description="Carboxylesterase type B" evidence="32">
    <location>
        <begin position="24"/>
        <end position="536"/>
    </location>
</feature>
<dbReference type="InterPro" id="IPR051093">
    <property type="entry name" value="Neuroligin/BSAL"/>
</dbReference>
<feature type="non-terminal residue" evidence="33">
    <location>
        <position position="1"/>
    </location>
</feature>
<dbReference type="Proteomes" id="UP000736164">
    <property type="component" value="Unassembled WGS sequence"/>
</dbReference>
<keyword evidence="7 31" id="KW-0378">Hydrolase</keyword>
<comment type="subunit">
    <text evidence="30">Interacts with CLC.</text>
</comment>
<comment type="catalytic activity">
    <reaction evidence="13">
        <text>a butanoate ester + H2O = an aliphatic alcohol + butanoate + H(+)</text>
        <dbReference type="Rhea" id="RHEA:47348"/>
        <dbReference type="ChEBI" id="CHEBI:2571"/>
        <dbReference type="ChEBI" id="CHEBI:15377"/>
        <dbReference type="ChEBI" id="CHEBI:15378"/>
        <dbReference type="ChEBI" id="CHEBI:17968"/>
        <dbReference type="ChEBI" id="CHEBI:50477"/>
    </reaction>
    <physiologicalReaction direction="left-to-right" evidence="13">
        <dbReference type="Rhea" id="RHEA:47349"/>
    </physiologicalReaction>
</comment>
<sequence>MGSWGTLLAFALCVGCASAATLGVVYTEGGMVEGTHKRKGLFRSMDIFKGIPFADRPGRFENPKPHPGWSGVLKATEFRKRCLQITLTQTTTRGSEDCLYLNIWVPQGSKVSTGLPVMVYIYGGAFLVGGSQGANFLENYLYSGEEIADRGKVIVVTANYRVGTLGFLSTGDANGPGNYGLRDQHAAIAWVHRNIKAFGGDPDNITIFGESAGSASVNFQILSPYNKGLIRRAISQSGMALSPWALNRNALYWAKKIAEKVGCPTDDTARLMGCLKITDPVAVTLAGDLTLFGSSDPVVWNLGLSPVVDGDFIPDDPGNLFHNAADIDYIAGINNMDGHLFAGFDVPSINRAKETTYPEDLKKLLRGLTREKGEQAVQSAFDLYTQNWGPSPSQETIKKTVVDVETDFLFLAPTESGLYLHANNSKTGRTYFYVFSMPSRIPVFPKWMGADHAEDLQYVFGKPFTTPLAYFPRHRDVSGYMIAYWTNFAQTGDPNKGESKVPAQWPLFTSTGHKYLEINNKINQNSIKAMLRTRFIHYWTSTYHSLPPFSNSNSTAEY</sequence>
<comment type="catalytic activity">
    <reaction evidence="25">
        <text>13-(9Z-hexadecenoyloxy)-octadecanoate + H2O = 13-hydroxy-octadecanoate + (9Z)-hexadecenoate + H(+)</text>
        <dbReference type="Rhea" id="RHEA:52076"/>
        <dbReference type="ChEBI" id="CHEBI:15377"/>
        <dbReference type="ChEBI" id="CHEBI:15378"/>
        <dbReference type="ChEBI" id="CHEBI:32372"/>
        <dbReference type="ChEBI" id="CHEBI:136304"/>
        <dbReference type="ChEBI" id="CHEBI:136315"/>
    </reaction>
    <physiologicalReaction direction="left-to-right" evidence="25">
        <dbReference type="Rhea" id="RHEA:52077"/>
    </physiologicalReaction>
</comment>
<evidence type="ECO:0000256" key="31">
    <source>
        <dbReference type="RuleBase" id="RU361235"/>
    </source>
</evidence>
<evidence type="ECO:0000256" key="17">
    <source>
        <dbReference type="ARBA" id="ARBA00047863"/>
    </source>
</evidence>
<dbReference type="GO" id="GO:0004771">
    <property type="term" value="F:sterol ester esterase activity"/>
    <property type="evidence" value="ECO:0007669"/>
    <property type="project" value="UniProtKB-EC"/>
</dbReference>
<dbReference type="GO" id="GO:0005576">
    <property type="term" value="C:extracellular region"/>
    <property type="evidence" value="ECO:0007669"/>
    <property type="project" value="UniProtKB-SubCell"/>
</dbReference>
<organism evidence="33 34">
    <name type="scientific">Atractosteus spatula</name>
    <name type="common">Alligator gar</name>
    <name type="synonym">Lepisosteus spatula</name>
    <dbReference type="NCBI Taxonomy" id="7917"/>
    <lineage>
        <taxon>Eukaryota</taxon>
        <taxon>Metazoa</taxon>
        <taxon>Chordata</taxon>
        <taxon>Craniata</taxon>
        <taxon>Vertebrata</taxon>
        <taxon>Euteleostomi</taxon>
        <taxon>Actinopterygii</taxon>
        <taxon>Neopterygii</taxon>
        <taxon>Holostei</taxon>
        <taxon>Semionotiformes</taxon>
        <taxon>Lepisosteidae</taxon>
        <taxon>Atractosteus</taxon>
    </lineage>
</organism>
<keyword evidence="10" id="KW-1015">Disulfide bond</keyword>
<accession>A0A8J7TE11</accession>
<comment type="catalytic activity">
    <reaction evidence="21">
        <text>9-(9Z-octadecenoyloxy)-octadecanoate + H2O = 9-hydroxy-octadecanoate + (9Z)-octadecenoate + H(+)</text>
        <dbReference type="Rhea" id="RHEA:52048"/>
        <dbReference type="ChEBI" id="CHEBI:15377"/>
        <dbReference type="ChEBI" id="CHEBI:15378"/>
        <dbReference type="ChEBI" id="CHEBI:30823"/>
        <dbReference type="ChEBI" id="CHEBI:136282"/>
        <dbReference type="ChEBI" id="CHEBI:136286"/>
    </reaction>
    <physiologicalReaction direction="left-to-right" evidence="21">
        <dbReference type="Rhea" id="RHEA:52049"/>
    </physiologicalReaction>
</comment>
<evidence type="ECO:0000313" key="34">
    <source>
        <dbReference type="Proteomes" id="UP000736164"/>
    </source>
</evidence>
<evidence type="ECO:0000256" key="20">
    <source>
        <dbReference type="ARBA" id="ARBA00048701"/>
    </source>
</evidence>
<comment type="catalytic activity">
    <reaction evidence="22">
        <text>9-octadecanoyloxy-octadecanoate + H2O = 9-hydroxy-octadecanoate + octadecanoate + H(+)</text>
        <dbReference type="Rhea" id="RHEA:52096"/>
        <dbReference type="ChEBI" id="CHEBI:15377"/>
        <dbReference type="ChEBI" id="CHEBI:15378"/>
        <dbReference type="ChEBI" id="CHEBI:25629"/>
        <dbReference type="ChEBI" id="CHEBI:136286"/>
        <dbReference type="ChEBI" id="CHEBI:136373"/>
    </reaction>
    <physiologicalReaction direction="left-to-right" evidence="22">
        <dbReference type="Rhea" id="RHEA:52097"/>
    </physiologicalReaction>
</comment>
<dbReference type="GO" id="GO:0008126">
    <property type="term" value="F:acetylesterase activity"/>
    <property type="evidence" value="ECO:0007669"/>
    <property type="project" value="UniProtKB-EC"/>
</dbReference>
<comment type="catalytic activity">
    <reaction evidence="1">
        <text>9-(9Z-hexadecenoyloxy)-octadecanoate + H2O = (9Z)-hexadecenoate + 9-hydroxy-octadecanoate + H(+)</text>
        <dbReference type="Rhea" id="RHEA:52068"/>
        <dbReference type="ChEBI" id="CHEBI:15377"/>
        <dbReference type="ChEBI" id="CHEBI:15378"/>
        <dbReference type="ChEBI" id="CHEBI:32372"/>
        <dbReference type="ChEBI" id="CHEBI:136286"/>
        <dbReference type="ChEBI" id="CHEBI:136309"/>
    </reaction>
    <physiologicalReaction direction="left-to-right" evidence="1">
        <dbReference type="Rhea" id="RHEA:52069"/>
    </physiologicalReaction>
</comment>
<dbReference type="GO" id="GO:0004806">
    <property type="term" value="F:triacylglycerol lipase activity"/>
    <property type="evidence" value="ECO:0007669"/>
    <property type="project" value="UniProtKB-EC"/>
</dbReference>
<feature type="signal peptide" evidence="31">
    <location>
        <begin position="1"/>
        <end position="19"/>
    </location>
</feature>
<reference evidence="33" key="1">
    <citation type="journal article" date="2021" name="Cell">
        <title>Tracing the genetic footprints of vertebrate landing in non-teleost ray-finned fishes.</title>
        <authorList>
            <person name="Bi X."/>
            <person name="Wang K."/>
            <person name="Yang L."/>
            <person name="Pan H."/>
            <person name="Jiang H."/>
            <person name="Wei Q."/>
            <person name="Fang M."/>
            <person name="Yu H."/>
            <person name="Zhu C."/>
            <person name="Cai Y."/>
            <person name="He Y."/>
            <person name="Gan X."/>
            <person name="Zeng H."/>
            <person name="Yu D."/>
            <person name="Zhu Y."/>
            <person name="Jiang H."/>
            <person name="Qiu Q."/>
            <person name="Yang H."/>
            <person name="Zhang Y.E."/>
            <person name="Wang W."/>
            <person name="Zhu M."/>
            <person name="He S."/>
            <person name="Zhang G."/>
        </authorList>
    </citation>
    <scope>NUCLEOTIDE SEQUENCE</scope>
    <source>
        <strain evidence="33">Allg_001</strain>
    </source>
</reference>
<comment type="catalytic activity">
    <reaction evidence="17">
        <text>9-hexadecanoyloxy-octadecanoate + H2O = 9-hydroxy-octadecanoate + hexadecanoate + H(+)</text>
        <dbReference type="Rhea" id="RHEA:52052"/>
        <dbReference type="ChEBI" id="CHEBI:7896"/>
        <dbReference type="ChEBI" id="CHEBI:15377"/>
        <dbReference type="ChEBI" id="CHEBI:15378"/>
        <dbReference type="ChEBI" id="CHEBI:83670"/>
        <dbReference type="ChEBI" id="CHEBI:136286"/>
    </reaction>
    <physiologicalReaction direction="left-to-right" evidence="17">
        <dbReference type="Rhea" id="RHEA:52053"/>
    </physiologicalReaction>
</comment>
<comment type="catalytic activity">
    <reaction evidence="29">
        <text>a sterol ester + H2O = a sterol + a fatty acid + H(+)</text>
        <dbReference type="Rhea" id="RHEA:10100"/>
        <dbReference type="ChEBI" id="CHEBI:15377"/>
        <dbReference type="ChEBI" id="CHEBI:15378"/>
        <dbReference type="ChEBI" id="CHEBI:15889"/>
        <dbReference type="ChEBI" id="CHEBI:28868"/>
        <dbReference type="ChEBI" id="CHEBI:35915"/>
        <dbReference type="EC" id="3.1.1.13"/>
    </reaction>
    <physiologicalReaction direction="left-to-right" evidence="29">
        <dbReference type="Rhea" id="RHEA:10101"/>
    </physiologicalReaction>
</comment>
<evidence type="ECO:0000256" key="24">
    <source>
        <dbReference type="ARBA" id="ARBA00049296"/>
    </source>
</evidence>
<keyword evidence="8" id="KW-0442">Lipid degradation</keyword>
<dbReference type="PANTHER" id="PTHR43903">
    <property type="entry name" value="NEUROLIGIN"/>
    <property type="match status" value="1"/>
</dbReference>